<protein>
    <recommendedName>
        <fullName evidence="5">Cwf19-like C-terminal domain-containing protein</fullName>
    </recommendedName>
</protein>
<dbReference type="InterPro" id="IPR006767">
    <property type="entry name" value="Cwf19-like_C_dom-2"/>
</dbReference>
<dbReference type="GO" id="GO:0071014">
    <property type="term" value="C:post-mRNA release spliceosomal complex"/>
    <property type="evidence" value="ECO:0007669"/>
    <property type="project" value="TreeGrafter"/>
</dbReference>
<keyword evidence="4" id="KW-1185">Reference proteome</keyword>
<dbReference type="Pfam" id="PF04677">
    <property type="entry name" value="CwfJ_C_1"/>
    <property type="match status" value="1"/>
</dbReference>
<gene>
    <name evidence="3" type="ORF">CANTEDRAFT_112362</name>
</gene>
<evidence type="ECO:0000259" key="2">
    <source>
        <dbReference type="Pfam" id="PF04677"/>
    </source>
</evidence>
<reference evidence="3 4" key="1">
    <citation type="journal article" date="2011" name="Proc. Natl. Acad. Sci. U.S.A.">
        <title>Comparative genomics of xylose-fermenting fungi for enhanced biofuel production.</title>
        <authorList>
            <person name="Wohlbach D.J."/>
            <person name="Kuo A."/>
            <person name="Sato T.K."/>
            <person name="Potts K.M."/>
            <person name="Salamov A.A."/>
            <person name="LaButti K.M."/>
            <person name="Sun H."/>
            <person name="Clum A."/>
            <person name="Pangilinan J.L."/>
            <person name="Lindquist E.A."/>
            <person name="Lucas S."/>
            <person name="Lapidus A."/>
            <person name="Jin M."/>
            <person name="Gunawan C."/>
            <person name="Balan V."/>
            <person name="Dale B.E."/>
            <person name="Jeffries T.W."/>
            <person name="Zinkel R."/>
            <person name="Barry K.W."/>
            <person name="Grigoriev I.V."/>
            <person name="Gasch A.P."/>
        </authorList>
    </citation>
    <scope>NUCLEOTIDE SEQUENCE [LARGE SCALE GENOMIC DNA]</scope>
    <source>
        <strain evidence="4">ATCC 10573 / BCRC 21748 / CBS 615 / JCM 9827 / NBRC 10315 / NRRL Y-1498 / VKM Y-70</strain>
    </source>
</reference>
<dbReference type="PANTHER" id="PTHR12072:SF4">
    <property type="entry name" value="CWF19-LIKE PROTEIN 1"/>
    <property type="match status" value="1"/>
</dbReference>
<sequence>MFKFLVLNPSTKSDEIIKKANIQHKKNEFESVILLDKLDNPVEKLDVPSYYPSLEDDKSISVDTNLIGVNGILKLNSGVTIAFMDNVEVSFNGKIDILILKQWPSKLSNLIKKDTVSIDFTIDNLITRFRPRYIFASGEFHEYGPFRWESGAVSRFVSLSKEGEGKWFYGFNFPLVPTEVASQDLMDNPFIETLSVKRRVDQGENSESLPKRAKVSPQNCFFCLSNPNVETHMIITIGQLVYMTVAKGPLTRSNASMPFSGHGIITPVDHMSKNTKEVDAEMNEFEVKLFHKFKQNYPDFVLVVFDLNLEKNVHYHRQFLPIHNKFLEEDKFSKVLEEKAQTNNEKYNKNHKLEFKNVDAVDVDSQYISFKVYKDEVPVVYQSTIEDDSKIIDLQFPRRVLSYIIRSPKRLYWDKCQQPKFKETQDCEEFKKFFT</sequence>
<feature type="domain" description="Cwf19-like protein C-terminal" evidence="1">
    <location>
        <begin position="345"/>
        <end position="434"/>
    </location>
</feature>
<dbReference type="eggNOG" id="KOG2476">
    <property type="taxonomic scope" value="Eukaryota"/>
</dbReference>
<dbReference type="InterPro" id="IPR040194">
    <property type="entry name" value="Cwf19-like"/>
</dbReference>
<evidence type="ECO:0000259" key="1">
    <source>
        <dbReference type="Pfam" id="PF04676"/>
    </source>
</evidence>
<dbReference type="STRING" id="590646.G3AWY2"/>
<evidence type="ECO:0008006" key="5">
    <source>
        <dbReference type="Google" id="ProtNLM"/>
    </source>
</evidence>
<dbReference type="GO" id="GO:0061632">
    <property type="term" value="F:RNA lariat debranching enzyme activator activity"/>
    <property type="evidence" value="ECO:0007669"/>
    <property type="project" value="TreeGrafter"/>
</dbReference>
<proteinExistence type="predicted"/>
<dbReference type="PANTHER" id="PTHR12072">
    <property type="entry name" value="CWF19, CELL CYCLE CONTROL PROTEIN"/>
    <property type="match status" value="1"/>
</dbReference>
<accession>G3AWY2</accession>
<dbReference type="GeneID" id="18246490"/>
<feature type="domain" description="Cwf19-like C-terminal" evidence="2">
    <location>
        <begin position="211"/>
        <end position="329"/>
    </location>
</feature>
<evidence type="ECO:0000313" key="3">
    <source>
        <dbReference type="EMBL" id="EGV66856.1"/>
    </source>
</evidence>
<dbReference type="KEGG" id="cten:18246490"/>
<dbReference type="Proteomes" id="UP000000707">
    <property type="component" value="Unassembled WGS sequence"/>
</dbReference>
<dbReference type="InterPro" id="IPR006768">
    <property type="entry name" value="Cwf19-like_C_dom-1"/>
</dbReference>
<dbReference type="AlphaFoldDB" id="G3AWY2"/>
<dbReference type="Pfam" id="PF04676">
    <property type="entry name" value="CwfJ_C_2"/>
    <property type="match status" value="1"/>
</dbReference>
<dbReference type="OrthoDB" id="444325at2759"/>
<dbReference type="GO" id="GO:0000398">
    <property type="term" value="P:mRNA splicing, via spliceosome"/>
    <property type="evidence" value="ECO:0007669"/>
    <property type="project" value="TreeGrafter"/>
</dbReference>
<evidence type="ECO:0000313" key="4">
    <source>
        <dbReference type="Proteomes" id="UP000000707"/>
    </source>
</evidence>
<dbReference type="EMBL" id="GL996510">
    <property type="protein sequence ID" value="EGV66856.1"/>
    <property type="molecule type" value="Genomic_DNA"/>
</dbReference>
<organism evidence="4">
    <name type="scientific">Candida tenuis (strain ATCC 10573 / BCRC 21748 / CBS 615 / JCM 9827 / NBRC 10315 / NRRL Y-1498 / VKM Y-70)</name>
    <name type="common">Yeast</name>
    <name type="synonym">Yamadazyma tenuis</name>
    <dbReference type="NCBI Taxonomy" id="590646"/>
    <lineage>
        <taxon>Eukaryota</taxon>
        <taxon>Fungi</taxon>
        <taxon>Dikarya</taxon>
        <taxon>Ascomycota</taxon>
        <taxon>Saccharomycotina</taxon>
        <taxon>Pichiomycetes</taxon>
        <taxon>Debaryomycetaceae</taxon>
        <taxon>Yamadazyma</taxon>
    </lineage>
</organism>
<name>G3AWY2_CANTC</name>
<dbReference type="RefSeq" id="XP_006684114.1">
    <property type="nucleotide sequence ID" value="XM_006684051.1"/>
</dbReference>